<feature type="compositionally biased region" description="Low complexity" evidence="1">
    <location>
        <begin position="314"/>
        <end position="350"/>
    </location>
</feature>
<dbReference type="InterPro" id="IPR051870">
    <property type="entry name" value="Elongin-A_domain"/>
</dbReference>
<dbReference type="Pfam" id="PF06881">
    <property type="entry name" value="Elongin_A"/>
    <property type="match status" value="1"/>
</dbReference>
<dbReference type="Proteomes" id="UP000799421">
    <property type="component" value="Unassembled WGS sequence"/>
</dbReference>
<evidence type="ECO:0008006" key="4">
    <source>
        <dbReference type="Google" id="ProtNLM"/>
    </source>
</evidence>
<dbReference type="AlphaFoldDB" id="A0A6A7C6B2"/>
<dbReference type="EMBL" id="MU005963">
    <property type="protein sequence ID" value="KAF2862980.1"/>
    <property type="molecule type" value="Genomic_DNA"/>
</dbReference>
<dbReference type="Gene3D" id="6.10.250.3180">
    <property type="match status" value="1"/>
</dbReference>
<gene>
    <name evidence="2" type="ORF">K470DRAFT_255491</name>
</gene>
<dbReference type="PANTHER" id="PTHR15141:SF76">
    <property type="entry name" value="TRANSCRIPTION ELONGATION FACTOR B POLYPEPTIDE 3"/>
    <property type="match status" value="1"/>
</dbReference>
<protein>
    <recommendedName>
        <fullName evidence="4">Elongin-A</fullName>
    </recommendedName>
</protein>
<feature type="region of interest" description="Disordered" evidence="1">
    <location>
        <begin position="136"/>
        <end position="155"/>
    </location>
</feature>
<proteinExistence type="predicted"/>
<keyword evidence="3" id="KW-1185">Reference proteome</keyword>
<evidence type="ECO:0000256" key="1">
    <source>
        <dbReference type="SAM" id="MobiDB-lite"/>
    </source>
</evidence>
<dbReference type="PANTHER" id="PTHR15141">
    <property type="entry name" value="TRANSCRIPTION ELONGATION FACTOR B POLYPEPTIDE 3"/>
    <property type="match status" value="1"/>
</dbReference>
<evidence type="ECO:0000313" key="3">
    <source>
        <dbReference type="Proteomes" id="UP000799421"/>
    </source>
</evidence>
<dbReference type="GO" id="GO:0070449">
    <property type="term" value="C:elongin complex"/>
    <property type="evidence" value="ECO:0007669"/>
    <property type="project" value="InterPro"/>
</dbReference>
<feature type="compositionally biased region" description="Polar residues" evidence="1">
    <location>
        <begin position="236"/>
        <end position="246"/>
    </location>
</feature>
<dbReference type="GO" id="GO:0006368">
    <property type="term" value="P:transcription elongation by RNA polymerase II"/>
    <property type="evidence" value="ECO:0007669"/>
    <property type="project" value="InterPro"/>
</dbReference>
<reference evidence="2" key="1">
    <citation type="journal article" date="2020" name="Stud. Mycol.">
        <title>101 Dothideomycetes genomes: a test case for predicting lifestyles and emergence of pathogens.</title>
        <authorList>
            <person name="Haridas S."/>
            <person name="Albert R."/>
            <person name="Binder M."/>
            <person name="Bloem J."/>
            <person name="Labutti K."/>
            <person name="Salamov A."/>
            <person name="Andreopoulos B."/>
            <person name="Baker S."/>
            <person name="Barry K."/>
            <person name="Bills G."/>
            <person name="Bluhm B."/>
            <person name="Cannon C."/>
            <person name="Castanera R."/>
            <person name="Culley D."/>
            <person name="Daum C."/>
            <person name="Ezra D."/>
            <person name="Gonzalez J."/>
            <person name="Henrissat B."/>
            <person name="Kuo A."/>
            <person name="Liang C."/>
            <person name="Lipzen A."/>
            <person name="Lutzoni F."/>
            <person name="Magnuson J."/>
            <person name="Mondo S."/>
            <person name="Nolan M."/>
            <person name="Ohm R."/>
            <person name="Pangilinan J."/>
            <person name="Park H.-J."/>
            <person name="Ramirez L."/>
            <person name="Alfaro M."/>
            <person name="Sun H."/>
            <person name="Tritt A."/>
            <person name="Yoshinaga Y."/>
            <person name="Zwiers L.-H."/>
            <person name="Turgeon B."/>
            <person name="Goodwin S."/>
            <person name="Spatafora J."/>
            <person name="Crous P."/>
            <person name="Grigoriev I."/>
        </authorList>
    </citation>
    <scope>NUCLEOTIDE SEQUENCE</scope>
    <source>
        <strain evidence="2">CBS 480.64</strain>
    </source>
</reference>
<organism evidence="2 3">
    <name type="scientific">Piedraia hortae CBS 480.64</name>
    <dbReference type="NCBI Taxonomy" id="1314780"/>
    <lineage>
        <taxon>Eukaryota</taxon>
        <taxon>Fungi</taxon>
        <taxon>Dikarya</taxon>
        <taxon>Ascomycota</taxon>
        <taxon>Pezizomycotina</taxon>
        <taxon>Dothideomycetes</taxon>
        <taxon>Dothideomycetidae</taxon>
        <taxon>Capnodiales</taxon>
        <taxon>Piedraiaceae</taxon>
        <taxon>Piedraia</taxon>
    </lineage>
</organism>
<dbReference type="InterPro" id="IPR010684">
    <property type="entry name" value="RNA_pol_II_trans_fac_SIII_A"/>
</dbReference>
<accession>A0A6A7C6B2</accession>
<dbReference type="OrthoDB" id="21513at2759"/>
<sequence length="375" mass="41412">MPAMSLLSMLTRTAVRRVDDIMDLGQMPEHLARPILDAVKNPAQLKSIENKSPHLQAGNSDLWRAFIKKDIPNWSQKLSKEGTPLHAKGWRKLYYKWKKEAEEAQKAAKDALVKTLKGIQEEKEANKTKIVPRIITNPKRKKRSTPAYIMRPPPRSVQIKNVPSWVIADVDRAEKVRAAEDKAWEEMKRRKAEAAQSISAAQTAIPPRAVPTQRTTQTSSRASAAQPAGPPREVAGSTSNTPSQSTAKRKPPTDVDTPVDKQPVKSPKRKQPAERNVLTPKTRHAERPSQTVQPPEGVRPTTSRILTPKRRRTSQPSPVSPASSPKAPATTSNNGLSSVPRSVPAAPSLAEPKPKAILRKRPPPSVFMPSKKAKH</sequence>
<feature type="compositionally biased region" description="Low complexity" evidence="1">
    <location>
        <begin position="195"/>
        <end position="227"/>
    </location>
</feature>
<evidence type="ECO:0000313" key="2">
    <source>
        <dbReference type="EMBL" id="KAF2862980.1"/>
    </source>
</evidence>
<name>A0A6A7C6B2_9PEZI</name>
<feature type="region of interest" description="Disordered" evidence="1">
    <location>
        <begin position="195"/>
        <end position="375"/>
    </location>
</feature>